<dbReference type="GO" id="GO:0006508">
    <property type="term" value="P:proteolysis"/>
    <property type="evidence" value="ECO:0007669"/>
    <property type="project" value="UniProtKB-KW"/>
</dbReference>
<dbReference type="PANTHER" id="PTHR12917">
    <property type="entry name" value="ASPARTYL PROTEASE DDI-RELATED"/>
    <property type="match status" value="1"/>
</dbReference>
<dbReference type="SUPFAM" id="SSF50630">
    <property type="entry name" value="Acid proteases"/>
    <property type="match status" value="1"/>
</dbReference>
<feature type="domain" description="UBA" evidence="5">
    <location>
        <begin position="389"/>
        <end position="429"/>
    </location>
</feature>
<evidence type="ECO:0000256" key="3">
    <source>
        <dbReference type="ARBA" id="ARBA00022750"/>
    </source>
</evidence>
<reference evidence="7" key="1">
    <citation type="submission" date="2022-11" db="UniProtKB">
        <authorList>
            <consortium name="WormBaseParasite"/>
        </authorList>
    </citation>
    <scope>IDENTIFICATION</scope>
</reference>
<keyword evidence="3" id="KW-0064">Aspartyl protease</keyword>
<evidence type="ECO:0000256" key="1">
    <source>
        <dbReference type="ARBA" id="ARBA00009136"/>
    </source>
</evidence>
<dbReference type="Pfam" id="PF09668">
    <property type="entry name" value="Asp_protease"/>
    <property type="match status" value="1"/>
</dbReference>
<protein>
    <submittedName>
        <fullName evidence="7">UBA domain-containing protein</fullName>
    </submittedName>
</protein>
<dbReference type="PROSITE" id="PS50030">
    <property type="entry name" value="UBA"/>
    <property type="match status" value="1"/>
</dbReference>
<dbReference type="PANTHER" id="PTHR12917:SF1">
    <property type="entry name" value="AT13091P"/>
    <property type="match status" value="1"/>
</dbReference>
<dbReference type="InterPro" id="IPR021109">
    <property type="entry name" value="Peptidase_aspartic_dom_sf"/>
</dbReference>
<proteinExistence type="inferred from homology"/>
<accession>A0A914EAC3</accession>
<organism evidence="6 7">
    <name type="scientific">Acrobeloides nanus</name>
    <dbReference type="NCBI Taxonomy" id="290746"/>
    <lineage>
        <taxon>Eukaryota</taxon>
        <taxon>Metazoa</taxon>
        <taxon>Ecdysozoa</taxon>
        <taxon>Nematoda</taxon>
        <taxon>Chromadorea</taxon>
        <taxon>Rhabditida</taxon>
        <taxon>Tylenchina</taxon>
        <taxon>Cephalobomorpha</taxon>
        <taxon>Cephaloboidea</taxon>
        <taxon>Cephalobidae</taxon>
        <taxon>Acrobeloides</taxon>
    </lineage>
</organism>
<name>A0A914EAC3_9BILA</name>
<evidence type="ECO:0000313" key="7">
    <source>
        <dbReference type="WBParaSite" id="ACRNAN_scaffold6781.g17967.t1"/>
    </source>
</evidence>
<dbReference type="Gene3D" id="3.10.20.90">
    <property type="entry name" value="Phosphatidylinositol 3-kinase Catalytic Subunit, Chain A, domain 1"/>
    <property type="match status" value="1"/>
</dbReference>
<comment type="similarity">
    <text evidence="1">Belongs to the DDI1 family.</text>
</comment>
<dbReference type="Gene3D" id="1.10.8.10">
    <property type="entry name" value="DNA helicase RuvA subunit, C-terminal domain"/>
    <property type="match status" value="1"/>
</dbReference>
<keyword evidence="2" id="KW-0645">Protease</keyword>
<dbReference type="Pfam" id="PF00627">
    <property type="entry name" value="UBA"/>
    <property type="match status" value="1"/>
</dbReference>
<evidence type="ECO:0000259" key="5">
    <source>
        <dbReference type="PROSITE" id="PS50030"/>
    </source>
</evidence>
<dbReference type="SMART" id="SM00165">
    <property type="entry name" value="UBA"/>
    <property type="match status" value="1"/>
</dbReference>
<dbReference type="WBParaSite" id="ACRNAN_scaffold6781.g17967.t1">
    <property type="protein sequence ID" value="ACRNAN_scaffold6781.g17967.t1"/>
    <property type="gene ID" value="ACRNAN_scaffold6781.g17967"/>
</dbReference>
<dbReference type="InterPro" id="IPR015940">
    <property type="entry name" value="UBA"/>
</dbReference>
<dbReference type="SUPFAM" id="SSF46934">
    <property type="entry name" value="UBA-like"/>
    <property type="match status" value="1"/>
</dbReference>
<dbReference type="InterPro" id="IPR019103">
    <property type="entry name" value="Peptidase_aspartic_DDI1-type"/>
</dbReference>
<dbReference type="AlphaFoldDB" id="A0A914EAC3"/>
<dbReference type="InterPro" id="IPR009060">
    <property type="entry name" value="UBA-like_sf"/>
</dbReference>
<sequence>MRVTITTGEQFAGVEVSEDMEVENFIALARIEIPHFAAVPMHSFMLVVNGRKFNTSDDGVLKRKIADLGIANDDVVYVLPASSQAKAARPQTSQQPAPSSGQPNVDISSFVSSLVKSIKVPPKGQPVAGTSRKPLTTEDPQRIMSRQLYESFKDDKKREGIRDLESAKVFLEAYEKDPNNFEAFHEAFLKHRENEERKIRLMHDPTSSEGQKYIQELIERENIEFNHQFALEHMPEAFIPVHMLYIRMKINGHSVLAFIDSGAQVSIMSEQCAKRVNIMRLLDVRYQAIAMGVGGQQKFKGRVHSCQVQVEGHIFPCPFNVMADRNMEILIGLNILRRHHCSIDLKNNVLRFGDGTETPFIGEEEYKREKEIIEKEEGESGEPMETQITVDNDKLANLIGLGFEEEAAREELIRCHNDLETAANNLFAKKAEQ</sequence>
<dbReference type="GO" id="GO:0004190">
    <property type="term" value="F:aspartic-type endopeptidase activity"/>
    <property type="evidence" value="ECO:0007669"/>
    <property type="project" value="UniProtKB-KW"/>
</dbReference>
<dbReference type="CDD" id="cd05479">
    <property type="entry name" value="RP_DDI"/>
    <property type="match status" value="1"/>
</dbReference>
<evidence type="ECO:0000256" key="4">
    <source>
        <dbReference type="ARBA" id="ARBA00022801"/>
    </source>
</evidence>
<keyword evidence="4" id="KW-0378">Hydrolase</keyword>
<dbReference type="CDD" id="cd14291">
    <property type="entry name" value="UBA1_NUB1_like"/>
    <property type="match status" value="1"/>
</dbReference>
<evidence type="ECO:0000313" key="6">
    <source>
        <dbReference type="Proteomes" id="UP000887540"/>
    </source>
</evidence>
<keyword evidence="6" id="KW-1185">Reference proteome</keyword>
<dbReference type="Gene3D" id="2.40.70.10">
    <property type="entry name" value="Acid Proteases"/>
    <property type="match status" value="1"/>
</dbReference>
<dbReference type="Proteomes" id="UP000887540">
    <property type="component" value="Unplaced"/>
</dbReference>
<evidence type="ECO:0000256" key="2">
    <source>
        <dbReference type="ARBA" id="ARBA00022670"/>
    </source>
</evidence>